<feature type="domain" description="Endonuclease GajA/Old nuclease/RecF-like AAA" evidence="1">
    <location>
        <begin position="9"/>
        <end position="91"/>
    </location>
</feature>
<proteinExistence type="predicted"/>
<dbReference type="GO" id="GO:0004519">
    <property type="term" value="F:endonuclease activity"/>
    <property type="evidence" value="ECO:0007669"/>
    <property type="project" value="UniProtKB-KW"/>
</dbReference>
<evidence type="ECO:0000259" key="1">
    <source>
        <dbReference type="Pfam" id="PF13175"/>
    </source>
</evidence>
<accession>A0A510IAA5</accession>
<keyword evidence="3" id="KW-0378">Hydrolase</keyword>
<keyword evidence="3" id="KW-0540">Nuclease</keyword>
<dbReference type="InterPro" id="IPR041685">
    <property type="entry name" value="AAA_GajA/Old/RecF-like"/>
</dbReference>
<evidence type="ECO:0000313" key="3">
    <source>
        <dbReference type="EMBL" id="BBL90683.1"/>
    </source>
</evidence>
<dbReference type="Pfam" id="PF20469">
    <property type="entry name" value="OLD-like_TOPRIM"/>
    <property type="match status" value="1"/>
</dbReference>
<reference evidence="4" key="1">
    <citation type="submission" date="2019-07" db="EMBL/GenBank/DDBJ databases">
        <title>Complete Genome Sequences of Vibrion rotiferianus strain AM7.</title>
        <authorList>
            <person name="Miyazaki K."/>
            <person name="Wiseschart A."/>
            <person name="Pootanakit K."/>
            <person name="Ishimori K."/>
            <person name="Kitahara K."/>
        </authorList>
    </citation>
    <scope>NUCLEOTIDE SEQUENCE [LARGE SCALE GENOMIC DNA]</scope>
    <source>
        <strain evidence="4">AM7</strain>
    </source>
</reference>
<dbReference type="Proteomes" id="UP000315115">
    <property type="component" value="Chromosome 2"/>
</dbReference>
<dbReference type="AlphaFoldDB" id="A0A510IAA5"/>
<dbReference type="EMBL" id="AP019799">
    <property type="protein sequence ID" value="BBL90683.1"/>
    <property type="molecule type" value="Genomic_DNA"/>
</dbReference>
<feature type="domain" description="Endonuclease GajA/Old nuclease/RecF-like AAA" evidence="1">
    <location>
        <begin position="147"/>
        <end position="337"/>
    </location>
</feature>
<evidence type="ECO:0000313" key="4">
    <source>
        <dbReference type="Proteomes" id="UP000315115"/>
    </source>
</evidence>
<gene>
    <name evidence="3" type="ORF">VroAM7_33360</name>
</gene>
<dbReference type="SUPFAM" id="SSF52540">
    <property type="entry name" value="P-loop containing nucleoside triphosphate hydrolases"/>
    <property type="match status" value="1"/>
</dbReference>
<dbReference type="PANTHER" id="PTHR43581:SF4">
    <property type="entry name" value="ATP_GTP PHOSPHATASE"/>
    <property type="match status" value="1"/>
</dbReference>
<protein>
    <submittedName>
        <fullName evidence="3">ATP-dependent endonuclease</fullName>
    </submittedName>
</protein>
<dbReference type="Pfam" id="PF13175">
    <property type="entry name" value="AAA_15"/>
    <property type="match status" value="2"/>
</dbReference>
<dbReference type="Gene3D" id="3.40.50.300">
    <property type="entry name" value="P-loop containing nucleotide triphosphate hydrolases"/>
    <property type="match status" value="1"/>
</dbReference>
<organism evidence="3 4">
    <name type="scientific">Vibrio rotiferianus</name>
    <dbReference type="NCBI Taxonomy" id="190895"/>
    <lineage>
        <taxon>Bacteria</taxon>
        <taxon>Pseudomonadati</taxon>
        <taxon>Pseudomonadota</taxon>
        <taxon>Gammaproteobacteria</taxon>
        <taxon>Vibrionales</taxon>
        <taxon>Vibrionaceae</taxon>
        <taxon>Vibrio</taxon>
    </lineage>
</organism>
<keyword evidence="3" id="KW-0255">Endonuclease</keyword>
<dbReference type="CDD" id="cd01026">
    <property type="entry name" value="TOPRIM_OLD"/>
    <property type="match status" value="1"/>
</dbReference>
<feature type="domain" description="OLD protein-like TOPRIM" evidence="2">
    <location>
        <begin position="389"/>
        <end position="453"/>
    </location>
</feature>
<dbReference type="PANTHER" id="PTHR43581">
    <property type="entry name" value="ATP/GTP PHOSPHATASE"/>
    <property type="match status" value="1"/>
</dbReference>
<dbReference type="InterPro" id="IPR051396">
    <property type="entry name" value="Bact_Antivir_Def_Nuclease"/>
</dbReference>
<dbReference type="InterPro" id="IPR034139">
    <property type="entry name" value="TOPRIM_OLD"/>
</dbReference>
<evidence type="ECO:0000259" key="2">
    <source>
        <dbReference type="Pfam" id="PF20469"/>
    </source>
</evidence>
<name>A0A510IAA5_9VIBR</name>
<dbReference type="InterPro" id="IPR027417">
    <property type="entry name" value="P-loop_NTPase"/>
</dbReference>
<sequence length="589" mass="65833">MLRIPKVHISKVRIENFRNFRELEIKTDRNMVIVGENKVGKSNFLFSLRLVLDPSLSDLDRFLSLDDFWDGLGADKLGSTIKISLEISGIDQSPTTLAALADGLIDITNHTAKITYVYQPKNGVTVSSLNDYEYNIYLGNTEDIPINRSLRRCIQMELFHALRDCERELSNSKRTPLRTFLEHVGDNLTETQKASILAGFEQTQMALSGVPDLGQIEQSINSMLQTMVGTRHVSPVQLKLAPQDINKLIKSLQLLVDAGTRVINQSSTGSSNILFLTLKLLELQHSMSIGEQEFTFLAIEEPEAHLHPHVQRLLFEYFYNSEANLNTLLTTHSPHIASSAPINSLIVLKESMDGVMLSTKGYSLVNSALSPEDIEDMSRYLTVTRGEVLFARGVILVEGDAEEFLFPELARKLGYELDKKGISICSVAGTNFDPYVKFLLSIGTPFVVITDRDPLELEVPLGVTRIDKLLGIILQNHTLNGAEATILAQGRVNGIFTNTQTLETELISSQNMKNTVCDILLEDHGSRPQVGPIITSWRQNTSPVEMNAMLRYISEIGKGRFAKRLSNRLPEGQCPEYIAAAFEYIYERT</sequence>